<evidence type="ECO:0000313" key="3">
    <source>
        <dbReference type="Proteomes" id="UP000282321"/>
    </source>
</evidence>
<dbReference type="SUPFAM" id="SSF51338">
    <property type="entry name" value="Composite domain of metallo-dependent hydrolases"/>
    <property type="match status" value="1"/>
</dbReference>
<dbReference type="AlphaFoldDB" id="A0A660S6U1"/>
<dbReference type="PANTHER" id="PTHR22642">
    <property type="entry name" value="IMIDAZOLONEPROPIONASE"/>
    <property type="match status" value="1"/>
</dbReference>
<evidence type="ECO:0000259" key="1">
    <source>
        <dbReference type="Pfam" id="PF07969"/>
    </source>
</evidence>
<feature type="domain" description="Amidohydrolase 3" evidence="1">
    <location>
        <begin position="52"/>
        <end position="478"/>
    </location>
</feature>
<sequence length="486" mass="56224">MRKIFVCDNIYDSEKREFYKGYVIVYRGVITDIKKKTFLKDKELTGEVFNFGENYLIPGFVDAHTHLLQTEVRDNRIDLSNEKSKIDIIERLKNYRGKIIFAENFDESNTMENKFFSKAEMDTISKEKPVIIRRICGHIAFANSVALDILAKYDYSIKSDHILKEEQVFNLDSIFEEDESVLEIHLKNAIKKAHSNGITAIGEFATPQHFKIYQKLAITGDLDLRVSLFLRHKHFDSLKNAQLFGEFGNDFLKINGIKYFMDGSIGGYTAAMNFYYREKQTRGVILIDNLRDLIKEPLENNFQIAVHAIGDRAVGEVIKAYKEYTEINSNRLRIEHAEILTEELINQIADLGLVLVMQPNFVRNWDYGENHMYDNNLGEYARFNNRYADIIKKGIKLAFSSDSMPMSPLYGIKNIETFERESQRIGYNDAIYCYTKGSAEAIRRYDIGEIKEGNKADFAILDGTLSKLKMTILSGEVVFNEEDRER</sequence>
<dbReference type="Gene3D" id="3.20.20.140">
    <property type="entry name" value="Metal-dependent hydrolases"/>
    <property type="match status" value="1"/>
</dbReference>
<dbReference type="InterPro" id="IPR013108">
    <property type="entry name" value="Amidohydro_3"/>
</dbReference>
<reference evidence="2 3" key="1">
    <citation type="submission" date="2018-06" db="EMBL/GenBank/DDBJ databases">
        <title>Extensive metabolic versatility and redundancy in microbially diverse, dynamic hydrothermal sediments.</title>
        <authorList>
            <person name="Dombrowski N."/>
            <person name="Teske A."/>
            <person name="Baker B.J."/>
        </authorList>
    </citation>
    <scope>NUCLEOTIDE SEQUENCE [LARGE SCALE GENOMIC DNA]</scope>
    <source>
        <strain evidence="2">B35_G9</strain>
    </source>
</reference>
<dbReference type="InterPro" id="IPR011059">
    <property type="entry name" value="Metal-dep_hydrolase_composite"/>
</dbReference>
<gene>
    <name evidence="2" type="ORF">DRP44_05670</name>
</gene>
<comment type="caution">
    <text evidence="2">The sequence shown here is derived from an EMBL/GenBank/DDBJ whole genome shotgun (WGS) entry which is preliminary data.</text>
</comment>
<dbReference type="InterPro" id="IPR032466">
    <property type="entry name" value="Metal_Hydrolase"/>
</dbReference>
<dbReference type="GO" id="GO:0016810">
    <property type="term" value="F:hydrolase activity, acting on carbon-nitrogen (but not peptide) bonds"/>
    <property type="evidence" value="ECO:0007669"/>
    <property type="project" value="InterPro"/>
</dbReference>
<proteinExistence type="predicted"/>
<dbReference type="SUPFAM" id="SSF51556">
    <property type="entry name" value="Metallo-dependent hydrolases"/>
    <property type="match status" value="1"/>
</dbReference>
<name>A0A660S6U1_UNCT6</name>
<dbReference type="Pfam" id="PF07969">
    <property type="entry name" value="Amidohydro_3"/>
    <property type="match status" value="1"/>
</dbReference>
<dbReference type="Proteomes" id="UP000282321">
    <property type="component" value="Unassembled WGS sequence"/>
</dbReference>
<dbReference type="PANTHER" id="PTHR22642:SF2">
    <property type="entry name" value="PROTEIN LONG AFTER FAR-RED 3"/>
    <property type="match status" value="1"/>
</dbReference>
<accession>A0A660S6U1</accession>
<dbReference type="EMBL" id="QNBC01000074">
    <property type="protein sequence ID" value="RKX65725.1"/>
    <property type="molecule type" value="Genomic_DNA"/>
</dbReference>
<evidence type="ECO:0000313" key="2">
    <source>
        <dbReference type="EMBL" id="RKX65725.1"/>
    </source>
</evidence>
<protein>
    <recommendedName>
        <fullName evidence="1">Amidohydrolase 3 domain-containing protein</fullName>
    </recommendedName>
</protein>
<organism evidence="2 3">
    <name type="scientific">candidate division TA06 bacterium</name>
    <dbReference type="NCBI Taxonomy" id="2250710"/>
    <lineage>
        <taxon>Bacteria</taxon>
        <taxon>Bacteria division TA06</taxon>
    </lineage>
</organism>
<dbReference type="Gene3D" id="3.10.310.70">
    <property type="match status" value="1"/>
</dbReference>
<dbReference type="Gene3D" id="2.30.40.10">
    <property type="entry name" value="Urease, subunit C, domain 1"/>
    <property type="match status" value="1"/>
</dbReference>